<reference evidence="2" key="1">
    <citation type="submission" date="2019-08" db="EMBL/GenBank/DDBJ databases">
        <authorList>
            <person name="Kucharzyk K."/>
            <person name="Murdoch R.W."/>
            <person name="Higgins S."/>
            <person name="Loffler F."/>
        </authorList>
    </citation>
    <scope>NUCLEOTIDE SEQUENCE</scope>
</reference>
<dbReference type="AlphaFoldDB" id="A0A645D0N5"/>
<gene>
    <name evidence="2" type="ORF">SDC9_129791</name>
</gene>
<name>A0A645D0N5_9ZZZZ</name>
<protein>
    <submittedName>
        <fullName evidence="2">Uncharacterized protein</fullName>
    </submittedName>
</protein>
<organism evidence="2">
    <name type="scientific">bioreactor metagenome</name>
    <dbReference type="NCBI Taxonomy" id="1076179"/>
    <lineage>
        <taxon>unclassified sequences</taxon>
        <taxon>metagenomes</taxon>
        <taxon>ecological metagenomes</taxon>
    </lineage>
</organism>
<evidence type="ECO:0000313" key="2">
    <source>
        <dbReference type="EMBL" id="MPM82729.1"/>
    </source>
</evidence>
<feature type="region of interest" description="Disordered" evidence="1">
    <location>
        <begin position="149"/>
        <end position="181"/>
    </location>
</feature>
<accession>A0A645D0N5</accession>
<sequence length="181" mass="19933">MGVGVFEAAGIFEQFPRHAADRQPFKFRAGGGADGDVDEVGDRHDRRLRQFRKIAPDRLGCPVAGGQRGGASPDCGNAVELEPDRFGIRLMGVRADDAGTAENRNSLRHAECRVQRLLRQLFAAGDRYGQRQFLTRRPAESGAFQIVRQNPARTGIDRREADRHREAGPGHPSHARAAVDQ</sequence>
<proteinExistence type="predicted"/>
<evidence type="ECO:0000256" key="1">
    <source>
        <dbReference type="SAM" id="MobiDB-lite"/>
    </source>
</evidence>
<feature type="compositionally biased region" description="Basic and acidic residues" evidence="1">
    <location>
        <begin position="155"/>
        <end position="168"/>
    </location>
</feature>
<comment type="caution">
    <text evidence="2">The sequence shown here is derived from an EMBL/GenBank/DDBJ whole genome shotgun (WGS) entry which is preliminary data.</text>
</comment>
<dbReference type="EMBL" id="VSSQ01031718">
    <property type="protein sequence ID" value="MPM82729.1"/>
    <property type="molecule type" value="Genomic_DNA"/>
</dbReference>